<dbReference type="PANTHER" id="PTHR23028">
    <property type="entry name" value="ACETYLTRANSFERASE"/>
    <property type="match status" value="1"/>
</dbReference>
<dbReference type="GO" id="GO:0016746">
    <property type="term" value="F:acyltransferase activity"/>
    <property type="evidence" value="ECO:0007669"/>
    <property type="project" value="UniProtKB-KW"/>
</dbReference>
<evidence type="ECO:0000256" key="1">
    <source>
        <dbReference type="SAM" id="Phobius"/>
    </source>
</evidence>
<feature type="transmembrane region" description="Helical" evidence="1">
    <location>
        <begin position="128"/>
        <end position="147"/>
    </location>
</feature>
<dbReference type="Pfam" id="PF19040">
    <property type="entry name" value="SGNH"/>
    <property type="match status" value="1"/>
</dbReference>
<dbReference type="Proteomes" id="UP001525968">
    <property type="component" value="Unassembled WGS sequence"/>
</dbReference>
<name>A0ABT2PGX3_9BURK</name>
<dbReference type="PANTHER" id="PTHR23028:SF53">
    <property type="entry name" value="ACYL_TRANSF_3 DOMAIN-CONTAINING PROTEIN"/>
    <property type="match status" value="1"/>
</dbReference>
<feature type="transmembrane region" description="Helical" evidence="1">
    <location>
        <begin position="12"/>
        <end position="45"/>
    </location>
</feature>
<sequence>MNYRKDVQMLRGIAVLLVVLFHINVFGFSNGFLGVDVFFVISGYLMALMYDPERKAEFFTKRAKRLLPAYFVTIMATLLLGVLVTIPSDFDQIAKQGWFAIAFSSNIGFWLENSYFDKAAFKPLLHLWSLGVEIQFYLLVPVIFWFLKKTKLAGYLFLTITSVALCFFVVGISPKTGFFLLPFRLWQFLFGFGVAAYFSRERIAASDKSAWVGGLFLCVILYIPFFNVDGQAIGFWNGHPGLVSLVISTATALTLLFGIPKVLQSNLLATLLERLGNYSYSVYLAHFPVIVLFLYEPFSGTNLKPSSLSQTIIIAFFVVAASALLYTCVEARFRHGQAQAKWTIGAVLTIVTLGAVGGALQTLSLSPQERNIYAAWTDRAPYRCGKLNRILEPKSVSCEITAAVENPSTRILLVGNSHADSIKSTFAEAASSKNATVFFMVENGPLMQGGIDPQGLIKEAIARKVSTIVLHYSHGSVVESALISQIEKVVKLADDNSLRVSFVMPVPVWDRSVPQMLWQEMKQGKLLSSQSAIEYEGSNKILVDALSRMNQKNFSIYKTQGVLCKESCLLTASGGKPLYFDENHLTLTGANMLRPVFDDLIQRVIF</sequence>
<feature type="transmembrane region" description="Helical" evidence="1">
    <location>
        <begin position="340"/>
        <end position="360"/>
    </location>
</feature>
<keyword evidence="1" id="KW-0472">Membrane</keyword>
<gene>
    <name evidence="4" type="ORF">N0K08_03410</name>
</gene>
<feature type="transmembrane region" description="Helical" evidence="1">
    <location>
        <begin position="178"/>
        <end position="198"/>
    </location>
</feature>
<feature type="transmembrane region" description="Helical" evidence="1">
    <location>
        <begin position="154"/>
        <end position="172"/>
    </location>
</feature>
<dbReference type="RefSeq" id="WP_261498598.1">
    <property type="nucleotide sequence ID" value="NZ_JAODYH010000002.1"/>
</dbReference>
<evidence type="ECO:0000313" key="5">
    <source>
        <dbReference type="Proteomes" id="UP001525968"/>
    </source>
</evidence>
<evidence type="ECO:0000313" key="4">
    <source>
        <dbReference type="EMBL" id="MCT9809667.1"/>
    </source>
</evidence>
<feature type="transmembrane region" description="Helical" evidence="1">
    <location>
        <begin position="275"/>
        <end position="295"/>
    </location>
</feature>
<feature type="domain" description="SGNH" evidence="3">
    <location>
        <begin position="397"/>
        <end position="598"/>
    </location>
</feature>
<evidence type="ECO:0000259" key="3">
    <source>
        <dbReference type="Pfam" id="PF19040"/>
    </source>
</evidence>
<proteinExistence type="predicted"/>
<keyword evidence="1" id="KW-0812">Transmembrane</keyword>
<feature type="transmembrane region" description="Helical" evidence="1">
    <location>
        <begin position="240"/>
        <end position="263"/>
    </location>
</feature>
<dbReference type="InterPro" id="IPR050879">
    <property type="entry name" value="Acyltransferase_3"/>
</dbReference>
<keyword evidence="4" id="KW-0808">Transferase</keyword>
<organism evidence="4 5">
    <name type="scientific">Acidovorax bellezanensis</name>
    <dbReference type="NCBI Taxonomy" id="2976702"/>
    <lineage>
        <taxon>Bacteria</taxon>
        <taxon>Pseudomonadati</taxon>
        <taxon>Pseudomonadota</taxon>
        <taxon>Betaproteobacteria</taxon>
        <taxon>Burkholderiales</taxon>
        <taxon>Comamonadaceae</taxon>
        <taxon>Acidovorax</taxon>
    </lineage>
</organism>
<dbReference type="InterPro" id="IPR043968">
    <property type="entry name" value="SGNH"/>
</dbReference>
<dbReference type="Pfam" id="PF01757">
    <property type="entry name" value="Acyl_transf_3"/>
    <property type="match status" value="1"/>
</dbReference>
<keyword evidence="5" id="KW-1185">Reference proteome</keyword>
<feature type="domain" description="Acyltransferase 3" evidence="2">
    <location>
        <begin position="7"/>
        <end position="326"/>
    </location>
</feature>
<comment type="caution">
    <text evidence="4">The sequence shown here is derived from an EMBL/GenBank/DDBJ whole genome shotgun (WGS) entry which is preliminary data.</text>
</comment>
<reference evidence="4 5" key="1">
    <citation type="submission" date="2022-09" db="EMBL/GenBank/DDBJ databases">
        <title>Draft genome of isolate Be4.</title>
        <authorList>
            <person name="Sanchez-Castro I."/>
            <person name="Martinez-Rodriguez P."/>
            <person name="Descostes M."/>
            <person name="Merroun M."/>
        </authorList>
    </citation>
    <scope>NUCLEOTIDE SEQUENCE [LARGE SCALE GENOMIC DNA]</scope>
    <source>
        <strain evidence="4 5">Be4</strain>
    </source>
</reference>
<feature type="transmembrane region" description="Helical" evidence="1">
    <location>
        <begin position="210"/>
        <end position="228"/>
    </location>
</feature>
<dbReference type="EMBL" id="JAODYH010000002">
    <property type="protein sequence ID" value="MCT9809667.1"/>
    <property type="molecule type" value="Genomic_DNA"/>
</dbReference>
<accession>A0ABT2PGX3</accession>
<protein>
    <submittedName>
        <fullName evidence="4">Acyltransferase</fullName>
    </submittedName>
</protein>
<feature type="transmembrane region" description="Helical" evidence="1">
    <location>
        <begin position="65"/>
        <end position="86"/>
    </location>
</feature>
<dbReference type="InterPro" id="IPR002656">
    <property type="entry name" value="Acyl_transf_3_dom"/>
</dbReference>
<feature type="transmembrane region" description="Helical" evidence="1">
    <location>
        <begin position="307"/>
        <end position="328"/>
    </location>
</feature>
<evidence type="ECO:0000259" key="2">
    <source>
        <dbReference type="Pfam" id="PF01757"/>
    </source>
</evidence>
<keyword evidence="4" id="KW-0012">Acyltransferase</keyword>
<keyword evidence="1" id="KW-1133">Transmembrane helix</keyword>